<dbReference type="Proteomes" id="UP000017836">
    <property type="component" value="Unassembled WGS sequence"/>
</dbReference>
<dbReference type="GO" id="GO:0016592">
    <property type="term" value="C:mediator complex"/>
    <property type="evidence" value="ECO:0000318"/>
    <property type="project" value="GO_Central"/>
</dbReference>
<dbReference type="PANTHER" id="PTHR37188">
    <property type="entry name" value="MEDIATOR OF RNA POLYMERASE II TRANSCRIPTION SUBUNIT-RELATED"/>
    <property type="match status" value="1"/>
</dbReference>
<dbReference type="STRING" id="13333.U5DCG3"/>
<dbReference type="Gramene" id="ERN18083">
    <property type="protein sequence ID" value="ERN18083"/>
    <property type="gene ID" value="AMTR_s00046p00223070"/>
</dbReference>
<sequence length="151" mass="16982">MDHQSRGGSWNLVPSASQTDEQQRFHSLPSQFHLLPIIENLADAIEGGTRDQHSDALVSELSTQFDKCQQLLNSIAASVNAKAMTVEGQKCKLEEYERMLNQRSMELSNGSSHYSFGRLSFCVECALKDLVEFKKHLHSLKLLHLHISDDA</sequence>
<evidence type="ECO:0008006" key="4">
    <source>
        <dbReference type="Google" id="ProtNLM"/>
    </source>
</evidence>
<feature type="region of interest" description="Disordered" evidence="1">
    <location>
        <begin position="1"/>
        <end position="23"/>
    </location>
</feature>
<dbReference type="PANTHER" id="PTHR37188:SF1">
    <property type="entry name" value="MEDIATOR OF RNA POLYMERASE II TRANSCRIPTION SUBUNIT-RELATED"/>
    <property type="match status" value="1"/>
</dbReference>
<dbReference type="eggNOG" id="ENOG502RYJY">
    <property type="taxonomic scope" value="Eukaryota"/>
</dbReference>
<reference evidence="3" key="1">
    <citation type="journal article" date="2013" name="Science">
        <title>The Amborella genome and the evolution of flowering plants.</title>
        <authorList>
            <consortium name="Amborella Genome Project"/>
        </authorList>
    </citation>
    <scope>NUCLEOTIDE SEQUENCE [LARGE SCALE GENOMIC DNA]</scope>
</reference>
<dbReference type="HOGENOM" id="CLU_1733951_0_0_1"/>
<name>U5DCG3_AMBTC</name>
<dbReference type="InterPro" id="IPR038790">
    <property type="entry name" value="Med9_plant"/>
</dbReference>
<protein>
    <recommendedName>
        <fullName evidence="4">Mediator of RNA polymerase II transcription subunit 9</fullName>
    </recommendedName>
</protein>
<dbReference type="EMBL" id="KI392290">
    <property type="protein sequence ID" value="ERN18083.1"/>
    <property type="molecule type" value="Genomic_DNA"/>
</dbReference>
<gene>
    <name evidence="2" type="ORF">AMTR_s00046p00223070</name>
</gene>
<evidence type="ECO:0000313" key="2">
    <source>
        <dbReference type="EMBL" id="ERN18083.1"/>
    </source>
</evidence>
<evidence type="ECO:0000313" key="3">
    <source>
        <dbReference type="Proteomes" id="UP000017836"/>
    </source>
</evidence>
<dbReference type="AlphaFoldDB" id="U5DCG3"/>
<evidence type="ECO:0000256" key="1">
    <source>
        <dbReference type="SAM" id="MobiDB-lite"/>
    </source>
</evidence>
<accession>U5DCG3</accession>
<proteinExistence type="predicted"/>
<keyword evidence="3" id="KW-1185">Reference proteome</keyword>
<organism evidence="2 3">
    <name type="scientific">Amborella trichopoda</name>
    <dbReference type="NCBI Taxonomy" id="13333"/>
    <lineage>
        <taxon>Eukaryota</taxon>
        <taxon>Viridiplantae</taxon>
        <taxon>Streptophyta</taxon>
        <taxon>Embryophyta</taxon>
        <taxon>Tracheophyta</taxon>
        <taxon>Spermatophyta</taxon>
        <taxon>Magnoliopsida</taxon>
        <taxon>Amborellales</taxon>
        <taxon>Amborellaceae</taxon>
        <taxon>Amborella</taxon>
    </lineage>
</organism>
<feature type="compositionally biased region" description="Polar residues" evidence="1">
    <location>
        <begin position="1"/>
        <end position="20"/>
    </location>
</feature>